<accession>A0ABQ1TUY1</accession>
<sequence>MRSGEFPSLNENYKYAAHMISWLEKLDVPEIPLAKSAFSQLKGYWVEHKYINLEQLKDDLWSWVDSNDGYNISDPEVAKMRIILCLAYEENRELEDVGYFEDLLVNLGISHENAYKRT</sequence>
<evidence type="ECO:0000313" key="1">
    <source>
        <dbReference type="EMBL" id="GGF01718.1"/>
    </source>
</evidence>
<dbReference type="EMBL" id="BMIT01000011">
    <property type="protein sequence ID" value="GGF01718.1"/>
    <property type="molecule type" value="Genomic_DNA"/>
</dbReference>
<dbReference type="Proteomes" id="UP000638462">
    <property type="component" value="Unassembled WGS sequence"/>
</dbReference>
<protein>
    <submittedName>
        <fullName evidence="1">Uncharacterized protein</fullName>
    </submittedName>
</protein>
<name>A0ABQ1TUY1_9GAMM</name>
<evidence type="ECO:0000313" key="2">
    <source>
        <dbReference type="Proteomes" id="UP000638462"/>
    </source>
</evidence>
<organism evidence="1 2">
    <name type="scientific">Pseudoalteromonas gelatinilytica</name>
    <dbReference type="NCBI Taxonomy" id="1703256"/>
    <lineage>
        <taxon>Bacteria</taxon>
        <taxon>Pseudomonadati</taxon>
        <taxon>Pseudomonadota</taxon>
        <taxon>Gammaproteobacteria</taxon>
        <taxon>Alteromonadales</taxon>
        <taxon>Pseudoalteromonadaceae</taxon>
        <taxon>Pseudoalteromonas</taxon>
    </lineage>
</organism>
<gene>
    <name evidence="1" type="ORF">GCM10008027_28260</name>
</gene>
<reference evidence="2" key="1">
    <citation type="journal article" date="2019" name="Int. J. Syst. Evol. Microbiol.">
        <title>The Global Catalogue of Microorganisms (GCM) 10K type strain sequencing project: providing services to taxonomists for standard genome sequencing and annotation.</title>
        <authorList>
            <consortium name="The Broad Institute Genomics Platform"/>
            <consortium name="The Broad Institute Genome Sequencing Center for Infectious Disease"/>
            <person name="Wu L."/>
            <person name="Ma J."/>
        </authorList>
    </citation>
    <scope>NUCLEOTIDE SEQUENCE [LARGE SCALE GENOMIC DNA]</scope>
    <source>
        <strain evidence="2">CGMCC 1.15394</strain>
    </source>
</reference>
<comment type="caution">
    <text evidence="1">The sequence shown here is derived from an EMBL/GenBank/DDBJ whole genome shotgun (WGS) entry which is preliminary data.</text>
</comment>
<keyword evidence="2" id="KW-1185">Reference proteome</keyword>
<proteinExistence type="predicted"/>